<gene>
    <name evidence="2" type="ORF">KUV50_15425</name>
</gene>
<proteinExistence type="predicted"/>
<feature type="domain" description="Right handed beta helix" evidence="1">
    <location>
        <begin position="175"/>
        <end position="276"/>
    </location>
</feature>
<keyword evidence="3" id="KW-1185">Reference proteome</keyword>
<reference evidence="2" key="1">
    <citation type="submission" date="2021-06" db="EMBL/GenBank/DDBJ databases">
        <title>44 bacteria genomes isolated from Dapeng, Shenzhen.</title>
        <authorList>
            <person name="Zheng W."/>
            <person name="Yu S."/>
            <person name="Huang Y."/>
        </authorList>
    </citation>
    <scope>NUCLEOTIDE SEQUENCE</scope>
    <source>
        <strain evidence="2">DP5N28-2</strain>
    </source>
</reference>
<dbReference type="InterPro" id="IPR011050">
    <property type="entry name" value="Pectin_lyase_fold/virulence"/>
</dbReference>
<evidence type="ECO:0000313" key="2">
    <source>
        <dbReference type="EMBL" id="MBY5959542.1"/>
    </source>
</evidence>
<dbReference type="Proteomes" id="UP000753961">
    <property type="component" value="Unassembled WGS sequence"/>
</dbReference>
<evidence type="ECO:0000313" key="3">
    <source>
        <dbReference type="Proteomes" id="UP000753961"/>
    </source>
</evidence>
<dbReference type="AlphaFoldDB" id="A0A953HPT0"/>
<dbReference type="InterPro" id="IPR039448">
    <property type="entry name" value="Beta_helix"/>
</dbReference>
<accession>A0A953HPT0</accession>
<dbReference type="EMBL" id="JAHVHU010000015">
    <property type="protein sequence ID" value="MBY5959542.1"/>
    <property type="molecule type" value="Genomic_DNA"/>
</dbReference>
<sequence length="385" mass="42540">MEHNRRDFIRKIGGSSVLFGISGMLWAGHRINPKHGLGDSGAAFVGDTWVDIDHQTYGAKPDDGNQLGGGTLYSDHFTKGDYEPTDLDGLIEALSQAKPGEVVFIPDETEIDLTTYIYIDQFVLEIPKGVTLAGNRGHDGSKGALLSSDALKTPILIRALGSNVRISGLRIQGPNSKRYMAHHKKSFQPGGPRHAYYYKFPVSNGIVTEYGNLEIDNCDISAFSQSGIQLNKGEFHHIHHNFIHHCQYNGLGYGISHSTASSIIEYNLFDSNRHSIAGTGEPGCSYVARHNVELGISLSHCFDMHGGKDRKDGTVIAGTNIEIYNNTFRAPQFAIGIRGEPENDCKIYQNWFVSHQAEDEAVRPYPYEKRDVYDNVYGKDPGPPK</sequence>
<dbReference type="RefSeq" id="WP_222581079.1">
    <property type="nucleotide sequence ID" value="NZ_JAHVHU010000015.1"/>
</dbReference>
<dbReference type="SUPFAM" id="SSF51126">
    <property type="entry name" value="Pectin lyase-like"/>
    <property type="match status" value="1"/>
</dbReference>
<protein>
    <submittedName>
        <fullName evidence="2">Right-handed parallel beta-helix repeat-containing protein</fullName>
    </submittedName>
</protein>
<dbReference type="Pfam" id="PF13229">
    <property type="entry name" value="Beta_helix"/>
    <property type="match status" value="1"/>
</dbReference>
<evidence type="ECO:0000259" key="1">
    <source>
        <dbReference type="Pfam" id="PF13229"/>
    </source>
</evidence>
<comment type="caution">
    <text evidence="2">The sequence shown here is derived from an EMBL/GenBank/DDBJ whole genome shotgun (WGS) entry which is preliminary data.</text>
</comment>
<dbReference type="InterPro" id="IPR012334">
    <property type="entry name" value="Pectin_lyas_fold"/>
</dbReference>
<organism evidence="2 3">
    <name type="scientific">Membranihabitans marinus</name>
    <dbReference type="NCBI Taxonomy" id="1227546"/>
    <lineage>
        <taxon>Bacteria</taxon>
        <taxon>Pseudomonadati</taxon>
        <taxon>Bacteroidota</taxon>
        <taxon>Saprospiria</taxon>
        <taxon>Saprospirales</taxon>
        <taxon>Saprospiraceae</taxon>
        <taxon>Membranihabitans</taxon>
    </lineage>
</organism>
<name>A0A953HPT0_9BACT</name>
<dbReference type="Gene3D" id="2.160.20.10">
    <property type="entry name" value="Single-stranded right-handed beta-helix, Pectin lyase-like"/>
    <property type="match status" value="1"/>
</dbReference>